<sequence length="470" mass="53437">MRRHMRRYLLLFLILNGCANTHPKPGGSYLGLLAMPGITYHIFLDNQGAVPVLYNATFKGDPFPLDTIYFSGDSLHFRMKEYYSEYKGRFDPATNRIEGIWIDEDSQAHPLHFKAVMPDTVSGLHPRSSPVYTYEKPALMEDGIKTNTREAQKLSSAGMDSVITHLANGKFKDVHSLLVARNNELVVEEYFYRINRDKVYNIQSATKSVVSALTGIAIGKKEIRNTQQTLCTSLPGYEKWTCDEKHKTITLHQLLTMSTGIEWDEQTYDYVDDRNSLVKASSDSDQFIHLLLLPRNTKTTPIFAYNSLNHILMNGVLRHATHMENKDELKTRLLQPLGIENYYIAEPTPMGAIGDIDLRPRDMLKFGLLYANQGRWNGKQVVPANWVTESTQPKIQPRPGLGYGYFWWTKDFEHKEKTVSSFFAWGYGGQYIFVVPALQLVVVMSGSHWGTDPVDQGVPIMEEILAAVDE</sequence>
<dbReference type="AlphaFoldDB" id="A0A1M5UP26"/>
<dbReference type="Pfam" id="PF00144">
    <property type="entry name" value="Beta-lactamase"/>
    <property type="match status" value="1"/>
</dbReference>
<dbReference type="Proteomes" id="UP000184212">
    <property type="component" value="Unassembled WGS sequence"/>
</dbReference>
<dbReference type="InterPro" id="IPR050789">
    <property type="entry name" value="Diverse_Enzym_Activities"/>
</dbReference>
<name>A0A1M5UP26_9BACT</name>
<dbReference type="PANTHER" id="PTHR43283:SF7">
    <property type="entry name" value="BETA-LACTAMASE-RELATED DOMAIN-CONTAINING PROTEIN"/>
    <property type="match status" value="1"/>
</dbReference>
<dbReference type="OrthoDB" id="9773047at2"/>
<feature type="domain" description="Beta-lactamase-related" evidence="1">
    <location>
        <begin position="176"/>
        <end position="450"/>
    </location>
</feature>
<dbReference type="SUPFAM" id="SSF56601">
    <property type="entry name" value="beta-lactamase/transpeptidase-like"/>
    <property type="match status" value="1"/>
</dbReference>
<dbReference type="Gene3D" id="3.40.710.10">
    <property type="entry name" value="DD-peptidase/beta-lactamase superfamily"/>
    <property type="match status" value="1"/>
</dbReference>
<protein>
    <submittedName>
        <fullName evidence="2">CubicO group peptidase, beta-lactamase class C family</fullName>
    </submittedName>
</protein>
<proteinExistence type="predicted"/>
<reference evidence="2 3" key="1">
    <citation type="submission" date="2016-11" db="EMBL/GenBank/DDBJ databases">
        <authorList>
            <person name="Jaros S."/>
            <person name="Januszkiewicz K."/>
            <person name="Wedrychowicz H."/>
        </authorList>
    </citation>
    <scope>NUCLEOTIDE SEQUENCE [LARGE SCALE GENOMIC DNA]</scope>
    <source>
        <strain evidence="2 3">DSM 24574</strain>
    </source>
</reference>
<dbReference type="EMBL" id="FQWQ01000003">
    <property type="protein sequence ID" value="SHH64737.1"/>
    <property type="molecule type" value="Genomic_DNA"/>
</dbReference>
<dbReference type="InterPro" id="IPR012338">
    <property type="entry name" value="Beta-lactam/transpept-like"/>
</dbReference>
<evidence type="ECO:0000259" key="1">
    <source>
        <dbReference type="Pfam" id="PF00144"/>
    </source>
</evidence>
<organism evidence="2 3">
    <name type="scientific">Chryseolinea serpens</name>
    <dbReference type="NCBI Taxonomy" id="947013"/>
    <lineage>
        <taxon>Bacteria</taxon>
        <taxon>Pseudomonadati</taxon>
        <taxon>Bacteroidota</taxon>
        <taxon>Cytophagia</taxon>
        <taxon>Cytophagales</taxon>
        <taxon>Fulvivirgaceae</taxon>
        <taxon>Chryseolinea</taxon>
    </lineage>
</organism>
<keyword evidence="3" id="KW-1185">Reference proteome</keyword>
<gene>
    <name evidence="2" type="ORF">SAMN04488109_4812</name>
</gene>
<evidence type="ECO:0000313" key="2">
    <source>
        <dbReference type="EMBL" id="SHH64737.1"/>
    </source>
</evidence>
<accession>A0A1M5UP26</accession>
<evidence type="ECO:0000313" key="3">
    <source>
        <dbReference type="Proteomes" id="UP000184212"/>
    </source>
</evidence>
<dbReference type="PANTHER" id="PTHR43283">
    <property type="entry name" value="BETA-LACTAMASE-RELATED"/>
    <property type="match status" value="1"/>
</dbReference>
<dbReference type="STRING" id="947013.SAMN04488109_4812"/>
<dbReference type="InterPro" id="IPR001466">
    <property type="entry name" value="Beta-lactam-related"/>
</dbReference>